<dbReference type="AlphaFoldDB" id="D7TR99"/>
<dbReference type="Proteomes" id="UP000009183">
    <property type="component" value="Chromosome 19"/>
</dbReference>
<sequence length="82" mass="8083">MIFRVRNQVASATGGCEGLGRSEIGTGGVEIGTAGSGALERGGGRGIGSTGKLMLKVGVGGSWLSVVDGSGTTCKSLFRLVP</sequence>
<reference evidence="2" key="1">
    <citation type="journal article" date="2007" name="Nature">
        <title>The grapevine genome sequence suggests ancestral hexaploidization in major angiosperm phyla.</title>
        <authorList>
            <consortium name="The French-Italian Public Consortium for Grapevine Genome Characterization."/>
            <person name="Jaillon O."/>
            <person name="Aury J.-M."/>
            <person name="Noel B."/>
            <person name="Policriti A."/>
            <person name="Clepet C."/>
            <person name="Casagrande A."/>
            <person name="Choisne N."/>
            <person name="Aubourg S."/>
            <person name="Vitulo N."/>
            <person name="Jubin C."/>
            <person name="Vezzi A."/>
            <person name="Legeai F."/>
            <person name="Hugueney P."/>
            <person name="Dasilva C."/>
            <person name="Horner D."/>
            <person name="Mica E."/>
            <person name="Jublot D."/>
            <person name="Poulain J."/>
            <person name="Bruyere C."/>
            <person name="Billault A."/>
            <person name="Segurens B."/>
            <person name="Gouyvenoux M."/>
            <person name="Ugarte E."/>
            <person name="Cattonaro F."/>
            <person name="Anthouard V."/>
            <person name="Vico V."/>
            <person name="Del Fabbro C."/>
            <person name="Alaux M."/>
            <person name="Di Gaspero G."/>
            <person name="Dumas V."/>
            <person name="Felice N."/>
            <person name="Paillard S."/>
            <person name="Juman I."/>
            <person name="Moroldo M."/>
            <person name="Scalabrin S."/>
            <person name="Canaguier A."/>
            <person name="Le Clainche I."/>
            <person name="Malacrida G."/>
            <person name="Durand E."/>
            <person name="Pesole G."/>
            <person name="Laucou V."/>
            <person name="Chatelet P."/>
            <person name="Merdinoglu D."/>
            <person name="Delledonne M."/>
            <person name="Pezzotti M."/>
            <person name="Lecharny A."/>
            <person name="Scarpelli C."/>
            <person name="Artiguenave F."/>
            <person name="Pe M.E."/>
            <person name="Valle G."/>
            <person name="Morgante M."/>
            <person name="Caboche M."/>
            <person name="Adam-Blondon A.-F."/>
            <person name="Weissenbach J."/>
            <person name="Quetier F."/>
            <person name="Wincker P."/>
        </authorList>
    </citation>
    <scope>NUCLEOTIDE SEQUENCE [LARGE SCALE GENOMIC DNA]</scope>
    <source>
        <strain evidence="2">cv. Pinot noir / PN40024</strain>
    </source>
</reference>
<dbReference type="InParanoid" id="D7TR99"/>
<keyword evidence="2" id="KW-1185">Reference proteome</keyword>
<dbReference type="PaxDb" id="29760-VIT_19s0140g00110.t01"/>
<organism evidence="1 2">
    <name type="scientific">Vitis vinifera</name>
    <name type="common">Grape</name>
    <dbReference type="NCBI Taxonomy" id="29760"/>
    <lineage>
        <taxon>Eukaryota</taxon>
        <taxon>Viridiplantae</taxon>
        <taxon>Streptophyta</taxon>
        <taxon>Embryophyta</taxon>
        <taxon>Tracheophyta</taxon>
        <taxon>Spermatophyta</taxon>
        <taxon>Magnoliopsida</taxon>
        <taxon>eudicotyledons</taxon>
        <taxon>Gunneridae</taxon>
        <taxon>Pentapetalae</taxon>
        <taxon>rosids</taxon>
        <taxon>Vitales</taxon>
        <taxon>Vitaceae</taxon>
        <taxon>Viteae</taxon>
        <taxon>Vitis</taxon>
    </lineage>
</organism>
<protein>
    <submittedName>
        <fullName evidence="1">Uncharacterized protein</fullName>
    </submittedName>
</protein>
<dbReference type="HOGENOM" id="CLU_2563083_0_0_1"/>
<evidence type="ECO:0000313" key="1">
    <source>
        <dbReference type="EMBL" id="CBI33022.3"/>
    </source>
</evidence>
<proteinExistence type="predicted"/>
<name>D7TR99_VITVI</name>
<accession>D7TR99</accession>
<evidence type="ECO:0000313" key="2">
    <source>
        <dbReference type="Proteomes" id="UP000009183"/>
    </source>
</evidence>
<dbReference type="EMBL" id="FN596014">
    <property type="protein sequence ID" value="CBI33022.3"/>
    <property type="molecule type" value="Genomic_DNA"/>
</dbReference>
<gene>
    <name evidence="1" type="ordered locus">VIT_19s0140g00110</name>
</gene>